<dbReference type="Proteomes" id="UP001597368">
    <property type="component" value="Unassembled WGS sequence"/>
</dbReference>
<accession>A0ABW4T5S9</accession>
<feature type="region of interest" description="Disordered" evidence="1">
    <location>
        <begin position="85"/>
        <end position="123"/>
    </location>
</feature>
<organism evidence="2 3">
    <name type="scientific">Nonomuraea mangrovi</name>
    <dbReference type="NCBI Taxonomy" id="2316207"/>
    <lineage>
        <taxon>Bacteria</taxon>
        <taxon>Bacillati</taxon>
        <taxon>Actinomycetota</taxon>
        <taxon>Actinomycetes</taxon>
        <taxon>Streptosporangiales</taxon>
        <taxon>Streptosporangiaceae</taxon>
        <taxon>Nonomuraea</taxon>
    </lineage>
</organism>
<name>A0ABW4T5S9_9ACTN</name>
<reference evidence="3" key="1">
    <citation type="journal article" date="2019" name="Int. J. Syst. Evol. Microbiol.">
        <title>The Global Catalogue of Microorganisms (GCM) 10K type strain sequencing project: providing services to taxonomists for standard genome sequencing and annotation.</title>
        <authorList>
            <consortium name="The Broad Institute Genomics Platform"/>
            <consortium name="The Broad Institute Genome Sequencing Center for Infectious Disease"/>
            <person name="Wu L."/>
            <person name="Ma J."/>
        </authorList>
    </citation>
    <scope>NUCLEOTIDE SEQUENCE [LARGE SCALE GENOMIC DNA]</scope>
    <source>
        <strain evidence="3">ICMP 6774ER</strain>
    </source>
</reference>
<protein>
    <submittedName>
        <fullName evidence="2">Uncharacterized protein</fullName>
    </submittedName>
</protein>
<keyword evidence="3" id="KW-1185">Reference proteome</keyword>
<evidence type="ECO:0000313" key="3">
    <source>
        <dbReference type="Proteomes" id="UP001597368"/>
    </source>
</evidence>
<dbReference type="EMBL" id="JBHUFV010000050">
    <property type="protein sequence ID" value="MFD1936282.1"/>
    <property type="molecule type" value="Genomic_DNA"/>
</dbReference>
<evidence type="ECO:0000313" key="2">
    <source>
        <dbReference type="EMBL" id="MFD1936282.1"/>
    </source>
</evidence>
<evidence type="ECO:0000256" key="1">
    <source>
        <dbReference type="SAM" id="MobiDB-lite"/>
    </source>
</evidence>
<comment type="caution">
    <text evidence="2">The sequence shown here is derived from an EMBL/GenBank/DDBJ whole genome shotgun (WGS) entry which is preliminary data.</text>
</comment>
<dbReference type="RefSeq" id="WP_379576422.1">
    <property type="nucleotide sequence ID" value="NZ_JBHUFV010000050.1"/>
</dbReference>
<sequence>MEFRSYVESAKAMPIRLSVSPGTARGATDFTLESSVMIKIRHALAAGAMGASALIVPVTMPAQLASAEPVAGTAVATAPVLSSAADPCARHKNPQKCREQRGGGDDELGDDNITRPEGGGVDD</sequence>
<gene>
    <name evidence="2" type="ORF">ACFSKW_32905</name>
</gene>
<proteinExistence type="predicted"/>